<dbReference type="Pfam" id="PF01636">
    <property type="entry name" value="APH"/>
    <property type="match status" value="1"/>
</dbReference>
<evidence type="ECO:0000313" key="2">
    <source>
        <dbReference type="EMBL" id="KAK0462219.1"/>
    </source>
</evidence>
<dbReference type="PANTHER" id="PTHR21310:SF13">
    <property type="entry name" value="AMINOGLYCOSIDE PHOSPHOTRANSFERASE DOMAIN-CONTAINING PROTEIN"/>
    <property type="match status" value="1"/>
</dbReference>
<dbReference type="PANTHER" id="PTHR21310">
    <property type="entry name" value="AMINOGLYCOSIDE PHOSPHOTRANSFERASE-RELATED-RELATED"/>
    <property type="match status" value="1"/>
</dbReference>
<dbReference type="EMBL" id="JAUEPR010000129">
    <property type="protein sequence ID" value="KAK0462219.1"/>
    <property type="molecule type" value="Genomic_DNA"/>
</dbReference>
<feature type="domain" description="Aminoglycoside phosphotransferase" evidence="1">
    <location>
        <begin position="32"/>
        <end position="282"/>
    </location>
</feature>
<name>A0AA39NAV4_9AGAR</name>
<dbReference type="InterPro" id="IPR002575">
    <property type="entry name" value="Aminoglycoside_PTrfase"/>
</dbReference>
<dbReference type="SUPFAM" id="SSF56112">
    <property type="entry name" value="Protein kinase-like (PK-like)"/>
    <property type="match status" value="1"/>
</dbReference>
<dbReference type="InterPro" id="IPR011009">
    <property type="entry name" value="Kinase-like_dom_sf"/>
</dbReference>
<accession>A0AA39NAV4</accession>
<dbReference type="Proteomes" id="UP001175227">
    <property type="component" value="Unassembled WGS sequence"/>
</dbReference>
<proteinExistence type="predicted"/>
<evidence type="ECO:0000259" key="1">
    <source>
        <dbReference type="Pfam" id="PF01636"/>
    </source>
</evidence>
<protein>
    <recommendedName>
        <fullName evidence="1">Aminoglycoside phosphotransferase domain-containing protein</fullName>
    </recommendedName>
</protein>
<reference evidence="2" key="1">
    <citation type="submission" date="2023-06" db="EMBL/GenBank/DDBJ databases">
        <authorList>
            <consortium name="Lawrence Berkeley National Laboratory"/>
            <person name="Ahrendt S."/>
            <person name="Sahu N."/>
            <person name="Indic B."/>
            <person name="Wong-Bajracharya J."/>
            <person name="Merenyi Z."/>
            <person name="Ke H.-M."/>
            <person name="Monk M."/>
            <person name="Kocsube S."/>
            <person name="Drula E."/>
            <person name="Lipzen A."/>
            <person name="Balint B."/>
            <person name="Henrissat B."/>
            <person name="Andreopoulos B."/>
            <person name="Martin F.M."/>
            <person name="Harder C.B."/>
            <person name="Rigling D."/>
            <person name="Ford K.L."/>
            <person name="Foster G.D."/>
            <person name="Pangilinan J."/>
            <person name="Papanicolaou A."/>
            <person name="Barry K."/>
            <person name="LaButti K."/>
            <person name="Viragh M."/>
            <person name="Koriabine M."/>
            <person name="Yan M."/>
            <person name="Riley R."/>
            <person name="Champramary S."/>
            <person name="Plett K.L."/>
            <person name="Tsai I.J."/>
            <person name="Slot J."/>
            <person name="Sipos G."/>
            <person name="Plett J."/>
            <person name="Nagy L.G."/>
            <person name="Grigoriev I.V."/>
        </authorList>
    </citation>
    <scope>NUCLEOTIDE SEQUENCE</scope>
    <source>
        <strain evidence="2">ICMP 16352</strain>
    </source>
</reference>
<comment type="caution">
    <text evidence="2">The sequence shown here is derived from an EMBL/GenBank/DDBJ whole genome shotgun (WGS) entry which is preliminary data.</text>
</comment>
<dbReference type="InterPro" id="IPR051678">
    <property type="entry name" value="AGP_Transferase"/>
</dbReference>
<evidence type="ECO:0000313" key="3">
    <source>
        <dbReference type="Proteomes" id="UP001175227"/>
    </source>
</evidence>
<keyword evidence="3" id="KW-1185">Reference proteome</keyword>
<sequence length="366" mass="42012">MTFHINMEILTSRIQGYLKDDVVSLHSPRSFSNHVTYRLDSSSHGDLLLRVAWAAIWEDKNRQVKEVSDFKMRSEVATMHYVKQHTTIPMADILVYDPDWDRKVGGEWMVMKYIDGISPASLTDDQWEALCTSVADIWSRLLRLRFKSIGSIYEQQDGSESRYFIGPMTYIPDTGSIASPEASTSGPFSSTKEWLVAAAKGKLSATRRIPSDFDYEQARRWQETVIDVIQNSPLLDSSNTLDHEQIVLDHVDYSLHNILVDREEATRIVAVADWEGARTVPMWAANPVFRWPLFLPESKVAHLRQLMRDRICGQIPGWEFAIGNGGNNLRYLEMQTSLSSEDPSWYDNGQPVMHRMSWLTQRSMVY</sequence>
<gene>
    <name evidence="2" type="ORF">IW261DRAFT_1614037</name>
</gene>
<dbReference type="AlphaFoldDB" id="A0AA39NAV4"/>
<organism evidence="2 3">
    <name type="scientific">Armillaria novae-zelandiae</name>
    <dbReference type="NCBI Taxonomy" id="153914"/>
    <lineage>
        <taxon>Eukaryota</taxon>
        <taxon>Fungi</taxon>
        <taxon>Dikarya</taxon>
        <taxon>Basidiomycota</taxon>
        <taxon>Agaricomycotina</taxon>
        <taxon>Agaricomycetes</taxon>
        <taxon>Agaricomycetidae</taxon>
        <taxon>Agaricales</taxon>
        <taxon>Marasmiineae</taxon>
        <taxon>Physalacriaceae</taxon>
        <taxon>Armillaria</taxon>
    </lineage>
</organism>